<comment type="caution">
    <text evidence="2">The sequence shown here is derived from an EMBL/GenBank/DDBJ whole genome shotgun (WGS) entry which is preliminary data.</text>
</comment>
<dbReference type="Proteomes" id="UP000828390">
    <property type="component" value="Unassembled WGS sequence"/>
</dbReference>
<evidence type="ECO:0000256" key="1">
    <source>
        <dbReference type="SAM" id="MobiDB-lite"/>
    </source>
</evidence>
<name>A0A9D4GZW3_DREPO</name>
<dbReference type="EMBL" id="JAIWYP010000005">
    <property type="protein sequence ID" value="KAH3825912.1"/>
    <property type="molecule type" value="Genomic_DNA"/>
</dbReference>
<feature type="non-terminal residue" evidence="2">
    <location>
        <position position="106"/>
    </location>
</feature>
<reference evidence="2" key="2">
    <citation type="submission" date="2020-11" db="EMBL/GenBank/DDBJ databases">
        <authorList>
            <person name="McCartney M.A."/>
            <person name="Auch B."/>
            <person name="Kono T."/>
            <person name="Mallez S."/>
            <person name="Becker A."/>
            <person name="Gohl D.M."/>
            <person name="Silverstein K.A.T."/>
            <person name="Koren S."/>
            <person name="Bechman K.B."/>
            <person name="Herman A."/>
            <person name="Abrahante J.E."/>
            <person name="Garbe J."/>
        </authorList>
    </citation>
    <scope>NUCLEOTIDE SEQUENCE</scope>
    <source>
        <strain evidence="2">Duluth1</strain>
        <tissue evidence="2">Whole animal</tissue>
    </source>
</reference>
<keyword evidence="3" id="KW-1185">Reference proteome</keyword>
<accession>A0A9D4GZW3</accession>
<feature type="region of interest" description="Disordered" evidence="1">
    <location>
        <begin position="75"/>
        <end position="106"/>
    </location>
</feature>
<dbReference type="AlphaFoldDB" id="A0A9D4GZW3"/>
<gene>
    <name evidence="2" type="ORF">DPMN_127798</name>
</gene>
<reference evidence="2" key="1">
    <citation type="journal article" date="2019" name="bioRxiv">
        <title>The Genome of the Zebra Mussel, Dreissena polymorpha: A Resource for Invasive Species Research.</title>
        <authorList>
            <person name="McCartney M.A."/>
            <person name="Auch B."/>
            <person name="Kono T."/>
            <person name="Mallez S."/>
            <person name="Zhang Y."/>
            <person name="Obille A."/>
            <person name="Becker A."/>
            <person name="Abrahante J.E."/>
            <person name="Garbe J."/>
            <person name="Badalamenti J.P."/>
            <person name="Herman A."/>
            <person name="Mangelson H."/>
            <person name="Liachko I."/>
            <person name="Sullivan S."/>
            <person name="Sone E.D."/>
            <person name="Koren S."/>
            <person name="Silverstein K.A.T."/>
            <person name="Beckman K.B."/>
            <person name="Gohl D.M."/>
        </authorList>
    </citation>
    <scope>NUCLEOTIDE SEQUENCE</scope>
    <source>
        <strain evidence="2">Duluth1</strain>
        <tissue evidence="2">Whole animal</tissue>
    </source>
</reference>
<proteinExistence type="predicted"/>
<organism evidence="2 3">
    <name type="scientific">Dreissena polymorpha</name>
    <name type="common">Zebra mussel</name>
    <name type="synonym">Mytilus polymorpha</name>
    <dbReference type="NCBI Taxonomy" id="45954"/>
    <lineage>
        <taxon>Eukaryota</taxon>
        <taxon>Metazoa</taxon>
        <taxon>Spiralia</taxon>
        <taxon>Lophotrochozoa</taxon>
        <taxon>Mollusca</taxon>
        <taxon>Bivalvia</taxon>
        <taxon>Autobranchia</taxon>
        <taxon>Heteroconchia</taxon>
        <taxon>Euheterodonta</taxon>
        <taxon>Imparidentia</taxon>
        <taxon>Neoheterodontei</taxon>
        <taxon>Myida</taxon>
        <taxon>Dreissenoidea</taxon>
        <taxon>Dreissenidae</taxon>
        <taxon>Dreissena</taxon>
    </lineage>
</organism>
<protein>
    <submittedName>
        <fullName evidence="2">Uncharacterized protein</fullName>
    </submittedName>
</protein>
<evidence type="ECO:0000313" key="3">
    <source>
        <dbReference type="Proteomes" id="UP000828390"/>
    </source>
</evidence>
<sequence length="106" mass="11957">MASLFRIKKYVQPPKVDCDRIVDVLIQRTAENVVKLRGRAVHRANHPCEVGIIHAGLHWQRNGINMAVRRSLYGRDHFGEDSGQDGQTEGQTDGGDNHNIPTLFKK</sequence>
<evidence type="ECO:0000313" key="2">
    <source>
        <dbReference type="EMBL" id="KAH3825912.1"/>
    </source>
</evidence>